<accession>A0A1M6VRM6</accession>
<evidence type="ECO:0000313" key="2">
    <source>
        <dbReference type="EMBL" id="SHK84138.1"/>
    </source>
</evidence>
<dbReference type="AlphaFoldDB" id="A0A1M6VRM6"/>
<organism evidence="2 3">
    <name type="scientific">Desulforamulus aeronauticus DSM 10349</name>
    <dbReference type="NCBI Taxonomy" id="1121421"/>
    <lineage>
        <taxon>Bacteria</taxon>
        <taxon>Bacillati</taxon>
        <taxon>Bacillota</taxon>
        <taxon>Clostridia</taxon>
        <taxon>Eubacteriales</taxon>
        <taxon>Peptococcaceae</taxon>
        <taxon>Desulforamulus</taxon>
    </lineage>
</organism>
<dbReference type="Proteomes" id="UP000183997">
    <property type="component" value="Unassembled WGS sequence"/>
</dbReference>
<name>A0A1M6VRM6_9FIRM</name>
<feature type="compositionally biased region" description="Basic and acidic residues" evidence="1">
    <location>
        <begin position="62"/>
        <end position="73"/>
    </location>
</feature>
<dbReference type="OrthoDB" id="1787170at2"/>
<gene>
    <name evidence="2" type="ORF">SAMN02745123_03312</name>
</gene>
<evidence type="ECO:0000313" key="3">
    <source>
        <dbReference type="Proteomes" id="UP000183997"/>
    </source>
</evidence>
<dbReference type="EMBL" id="FRAR01000026">
    <property type="protein sequence ID" value="SHK84138.1"/>
    <property type="molecule type" value="Genomic_DNA"/>
</dbReference>
<feature type="compositionally biased region" description="Polar residues" evidence="1">
    <location>
        <begin position="41"/>
        <end position="53"/>
    </location>
</feature>
<dbReference type="STRING" id="1121421.SAMN02745123_03312"/>
<dbReference type="RefSeq" id="WP_072916579.1">
    <property type="nucleotide sequence ID" value="NZ_FRAR01000026.1"/>
</dbReference>
<feature type="region of interest" description="Disordered" evidence="1">
    <location>
        <begin position="41"/>
        <end position="73"/>
    </location>
</feature>
<keyword evidence="3" id="KW-1185">Reference proteome</keyword>
<reference evidence="3" key="1">
    <citation type="submission" date="2016-11" db="EMBL/GenBank/DDBJ databases">
        <authorList>
            <person name="Varghese N."/>
            <person name="Submissions S."/>
        </authorList>
    </citation>
    <scope>NUCLEOTIDE SEQUENCE [LARGE SCALE GENOMIC DNA]</scope>
    <source>
        <strain evidence="3">DSM 10349</strain>
    </source>
</reference>
<sequence length="73" mass="8571">MTIIDEYHKGEQHNKPELQQYLHHPVGHTQPREIKSQKAQLNSVHQHGTQKSVKMQMGHKTGVRDMKHNINRD</sequence>
<proteinExistence type="predicted"/>
<evidence type="ECO:0000256" key="1">
    <source>
        <dbReference type="SAM" id="MobiDB-lite"/>
    </source>
</evidence>
<protein>
    <submittedName>
        <fullName evidence="2">Uncharacterized protein</fullName>
    </submittedName>
</protein>